<reference evidence="1" key="1">
    <citation type="submission" date="2018-04" db="EMBL/GenBank/DDBJ databases">
        <title>Whole genome sequencing of Hypsizygus marmoreus.</title>
        <authorList>
            <person name="Choi I.-G."/>
            <person name="Min B."/>
            <person name="Kim J.-G."/>
            <person name="Kim S."/>
            <person name="Oh Y.-L."/>
            <person name="Kong W.-S."/>
            <person name="Park H."/>
            <person name="Jeong J."/>
            <person name="Song E.-S."/>
        </authorList>
    </citation>
    <scope>NUCLEOTIDE SEQUENCE [LARGE SCALE GENOMIC DNA]</scope>
    <source>
        <strain evidence="1">51987-8</strain>
    </source>
</reference>
<dbReference type="AlphaFoldDB" id="A0A369K8D7"/>
<evidence type="ECO:0000313" key="2">
    <source>
        <dbReference type="Proteomes" id="UP000076154"/>
    </source>
</evidence>
<dbReference type="Proteomes" id="UP000076154">
    <property type="component" value="Unassembled WGS sequence"/>
</dbReference>
<dbReference type="EMBL" id="LUEZ02000004">
    <property type="protein sequence ID" value="RDB30869.1"/>
    <property type="molecule type" value="Genomic_DNA"/>
</dbReference>
<protein>
    <submittedName>
        <fullName evidence="1">Uncharacterized protein</fullName>
    </submittedName>
</protein>
<proteinExistence type="predicted"/>
<sequence length="263" mass="29275">MPSATPLISDVIRRSPSLMHLSLDVDLNSHYINTTLVVDLAHIHPALRVLDCRSGDMHHIFQILTLTNQSLERIRVSTYNDRSFSEVLMLAPSGFPVLHECHINLNNPGIQLLEMLCRTQLPSLHVFSLTFEDVGEDVDVESHLGAVGEFLGGAPAIGKQLKYLTLCLPAFLPGSAKTFWAIQLTRFCPKLTHLALSFGKADRYTVESENATGIVGVEVPPLMTTRYLRICHPLAVLESGWCELTDRIKFPVLEVVEVHSDTR</sequence>
<dbReference type="Gene3D" id="3.80.10.10">
    <property type="entry name" value="Ribonuclease Inhibitor"/>
    <property type="match status" value="1"/>
</dbReference>
<comment type="caution">
    <text evidence="1">The sequence shown here is derived from an EMBL/GenBank/DDBJ whole genome shotgun (WGS) entry which is preliminary data.</text>
</comment>
<dbReference type="SUPFAM" id="SSF52047">
    <property type="entry name" value="RNI-like"/>
    <property type="match status" value="1"/>
</dbReference>
<name>A0A369K8D7_HYPMA</name>
<gene>
    <name evidence="1" type="ORF">Hypma_005894</name>
</gene>
<dbReference type="InParanoid" id="A0A369K8D7"/>
<organism evidence="1 2">
    <name type="scientific">Hypsizygus marmoreus</name>
    <name type="common">White beech mushroom</name>
    <name type="synonym">Agaricus marmoreus</name>
    <dbReference type="NCBI Taxonomy" id="39966"/>
    <lineage>
        <taxon>Eukaryota</taxon>
        <taxon>Fungi</taxon>
        <taxon>Dikarya</taxon>
        <taxon>Basidiomycota</taxon>
        <taxon>Agaricomycotina</taxon>
        <taxon>Agaricomycetes</taxon>
        <taxon>Agaricomycetidae</taxon>
        <taxon>Agaricales</taxon>
        <taxon>Tricholomatineae</taxon>
        <taxon>Lyophyllaceae</taxon>
        <taxon>Hypsizygus</taxon>
    </lineage>
</organism>
<dbReference type="InterPro" id="IPR032675">
    <property type="entry name" value="LRR_dom_sf"/>
</dbReference>
<accession>A0A369K8D7</accession>
<keyword evidence="2" id="KW-1185">Reference proteome</keyword>
<evidence type="ECO:0000313" key="1">
    <source>
        <dbReference type="EMBL" id="RDB30869.1"/>
    </source>
</evidence>